<keyword evidence="5" id="KW-0547">Nucleotide-binding</keyword>
<feature type="domain" description="Histidine kinase" evidence="10">
    <location>
        <begin position="466"/>
        <end position="680"/>
    </location>
</feature>
<dbReference type="Gene3D" id="3.30.450.20">
    <property type="entry name" value="PAS domain"/>
    <property type="match status" value="1"/>
</dbReference>
<dbReference type="InterPro" id="IPR035965">
    <property type="entry name" value="PAS-like_dom_sf"/>
</dbReference>
<evidence type="ECO:0000256" key="8">
    <source>
        <dbReference type="ARBA" id="ARBA00023012"/>
    </source>
</evidence>
<dbReference type="Gene3D" id="3.30.565.10">
    <property type="entry name" value="Histidine kinase-like ATPase, C-terminal domain"/>
    <property type="match status" value="1"/>
</dbReference>
<dbReference type="SMART" id="SM00387">
    <property type="entry name" value="HATPase_c"/>
    <property type="match status" value="1"/>
</dbReference>
<comment type="caution">
    <text evidence="13">The sequence shown here is derived from an EMBL/GenBank/DDBJ whole genome shotgun (WGS) entry which is preliminary data.</text>
</comment>
<dbReference type="InterPro" id="IPR005467">
    <property type="entry name" value="His_kinase_dom"/>
</dbReference>
<dbReference type="SUPFAM" id="SSF55785">
    <property type="entry name" value="PYP-like sensor domain (PAS domain)"/>
    <property type="match status" value="1"/>
</dbReference>
<feature type="domain" description="PAS" evidence="11">
    <location>
        <begin position="318"/>
        <end position="390"/>
    </location>
</feature>
<dbReference type="EC" id="2.7.13.3" evidence="2"/>
<protein>
    <recommendedName>
        <fullName evidence="2">histidine kinase</fullName>
        <ecNumber evidence="2">2.7.13.3</ecNumber>
    </recommendedName>
</protein>
<keyword evidence="8" id="KW-0902">Two-component regulatory system</keyword>
<dbReference type="InterPro" id="IPR004358">
    <property type="entry name" value="Sig_transdc_His_kin-like_C"/>
</dbReference>
<keyword evidence="9" id="KW-1133">Transmembrane helix</keyword>
<dbReference type="PANTHER" id="PTHR43065">
    <property type="entry name" value="SENSOR HISTIDINE KINASE"/>
    <property type="match status" value="1"/>
</dbReference>
<dbReference type="Pfam" id="PF00512">
    <property type="entry name" value="HisKA"/>
    <property type="match status" value="1"/>
</dbReference>
<dbReference type="Pfam" id="PF00989">
    <property type="entry name" value="PAS"/>
    <property type="match status" value="1"/>
</dbReference>
<evidence type="ECO:0000256" key="4">
    <source>
        <dbReference type="ARBA" id="ARBA00022679"/>
    </source>
</evidence>
<dbReference type="PROSITE" id="PS50112">
    <property type="entry name" value="PAS"/>
    <property type="match status" value="1"/>
</dbReference>
<dbReference type="PROSITE" id="PS50113">
    <property type="entry name" value="PAC"/>
    <property type="match status" value="1"/>
</dbReference>
<dbReference type="AlphaFoldDB" id="A0A1Q8YH84"/>
<dbReference type="PANTHER" id="PTHR43065:SF42">
    <property type="entry name" value="TWO-COMPONENT SENSOR PPRA"/>
    <property type="match status" value="1"/>
</dbReference>
<keyword evidence="3" id="KW-0597">Phosphoprotein</keyword>
<dbReference type="InterPro" id="IPR001610">
    <property type="entry name" value="PAC"/>
</dbReference>
<keyword evidence="9" id="KW-0812">Transmembrane</keyword>
<evidence type="ECO:0000256" key="5">
    <source>
        <dbReference type="ARBA" id="ARBA00022741"/>
    </source>
</evidence>
<dbReference type="InterPro" id="IPR003594">
    <property type="entry name" value="HATPase_dom"/>
</dbReference>
<evidence type="ECO:0000256" key="1">
    <source>
        <dbReference type="ARBA" id="ARBA00000085"/>
    </source>
</evidence>
<dbReference type="GO" id="GO:0005524">
    <property type="term" value="F:ATP binding"/>
    <property type="evidence" value="ECO:0007669"/>
    <property type="project" value="UniProtKB-KW"/>
</dbReference>
<dbReference type="InterPro" id="IPR003661">
    <property type="entry name" value="HisK_dim/P_dom"/>
</dbReference>
<keyword evidence="7" id="KW-0067">ATP-binding</keyword>
<evidence type="ECO:0000256" key="6">
    <source>
        <dbReference type="ARBA" id="ARBA00022777"/>
    </source>
</evidence>
<dbReference type="GO" id="GO:0000155">
    <property type="term" value="F:phosphorelay sensor kinase activity"/>
    <property type="evidence" value="ECO:0007669"/>
    <property type="project" value="InterPro"/>
</dbReference>
<name>A0A1Q8YH84_9BURK</name>
<dbReference type="SMART" id="SM00086">
    <property type="entry name" value="PAC"/>
    <property type="match status" value="1"/>
</dbReference>
<dbReference type="GO" id="GO:0006355">
    <property type="term" value="P:regulation of DNA-templated transcription"/>
    <property type="evidence" value="ECO:0007669"/>
    <property type="project" value="InterPro"/>
</dbReference>
<dbReference type="Proteomes" id="UP000185911">
    <property type="component" value="Unassembled WGS sequence"/>
</dbReference>
<feature type="transmembrane region" description="Helical" evidence="9">
    <location>
        <begin position="283"/>
        <end position="302"/>
    </location>
</feature>
<evidence type="ECO:0000313" key="14">
    <source>
        <dbReference type="Proteomes" id="UP000185911"/>
    </source>
</evidence>
<dbReference type="STRING" id="81479.RA876_00940"/>
<feature type="domain" description="PAC" evidence="12">
    <location>
        <begin position="394"/>
        <end position="446"/>
    </location>
</feature>
<evidence type="ECO:0000256" key="9">
    <source>
        <dbReference type="SAM" id="Phobius"/>
    </source>
</evidence>
<evidence type="ECO:0000256" key="7">
    <source>
        <dbReference type="ARBA" id="ARBA00022840"/>
    </source>
</evidence>
<comment type="catalytic activity">
    <reaction evidence="1">
        <text>ATP + protein L-histidine = ADP + protein N-phospho-L-histidine.</text>
        <dbReference type="EC" id="2.7.13.3"/>
    </reaction>
</comment>
<dbReference type="SMART" id="SM00091">
    <property type="entry name" value="PAS"/>
    <property type="match status" value="1"/>
</dbReference>
<evidence type="ECO:0000313" key="13">
    <source>
        <dbReference type="EMBL" id="OLP07428.1"/>
    </source>
</evidence>
<feature type="transmembrane region" description="Helical" evidence="9">
    <location>
        <begin position="31"/>
        <end position="52"/>
    </location>
</feature>
<keyword evidence="6 13" id="KW-0418">Kinase</keyword>
<keyword evidence="9" id="KW-0472">Membrane</keyword>
<reference evidence="13 14" key="1">
    <citation type="submission" date="2017-01" db="EMBL/GenBank/DDBJ databases">
        <title>Genome sequence of Rhodoferax antarcticus ANT.BR, a psychrophilic purple nonsulfur bacterium from an Antarctic microbial mat.</title>
        <authorList>
            <person name="Baker J."/>
            <person name="Riester C."/>
            <person name="Skinner B."/>
            <person name="Newell A."/>
            <person name="Swingley W."/>
            <person name="Madigan M."/>
            <person name="Jung D."/>
            <person name="Asao M."/>
            <person name="Chen M."/>
            <person name="Loughlin P."/>
            <person name="Pan H."/>
            <person name="Lin S."/>
            <person name="Li N."/>
            <person name="Shaw J."/>
            <person name="Prado M."/>
            <person name="Sherman C."/>
            <person name="Li X."/>
            <person name="Tang J."/>
            <person name="Blankenship R."/>
            <person name="Zhao T."/>
            <person name="Touchman J."/>
            <person name="Sattley M."/>
        </authorList>
    </citation>
    <scope>NUCLEOTIDE SEQUENCE [LARGE SCALE GENOMIC DNA]</scope>
    <source>
        <strain evidence="13 14">ANT.BR</strain>
    </source>
</reference>
<dbReference type="InterPro" id="IPR036097">
    <property type="entry name" value="HisK_dim/P_sf"/>
</dbReference>
<dbReference type="Pfam" id="PF02518">
    <property type="entry name" value="HATPase_c"/>
    <property type="match status" value="1"/>
</dbReference>
<sequence length="690" mass="75074">MIVTPTRDSSLDFALLQKSVAGPSGRNRVPLLWLLGLLALLVGSVVALLLYLNNFEDEEVARRRAADAQWLEQSVQFHFRRLEDDLLVLARQAVLQAGSPTLQRGVSPPSAPMVQGGLLWREPGVLLSSGWIPAGQLGNLQVGPQRWQLDRDAHPDNALALTLMQTTTQGLRRSAYAGLMLRPDGTPTDVIWLATPFFDRGEFAGNYLAAVSLQRALAALVPTWFSQTHSVQLESQAALDKPPAGATELADPQVDRVALNLPGVDLFLQVALTQAQPATVPRIFFLVAVLFLLGMLVALYALRRDFVKRQQVQALLQAQVALRTAMENSVTIGLRAWNLQGRILYINDAFARMVGYSPAELIGLSMPFPYWPPDQHDQLVQVHEGIIQCGTSGDGVEVQFAHRNGHLIDVLIHEAPLNTASGVQIGWMSSVIDISERKRAQRMAAQQQEKLEASGRLIAVGEVASTLAHELNQPLGALSSFANGLLNRLNDANISLPELLPVVQRMARLAERAGGIIRRVNDFARRRELSRQRLDLVALLTRVLTANGDGEGTPAQWSPPQQPIWVDADELLLEHLVNNLVGNAQDWAPHGAAAPQVWIDLRQDSARQMATLSVADTGPGVSDEARDTIFNAFVSRKEGGMGMGLAICRSIVEAHHGSLAVSHDPMLGGARFSVELPLAQTPATPHEGAP</sequence>
<dbReference type="SUPFAM" id="SSF55874">
    <property type="entry name" value="ATPase domain of HSP90 chaperone/DNA topoisomerase II/histidine kinase"/>
    <property type="match status" value="1"/>
</dbReference>
<organism evidence="13 14">
    <name type="scientific">Rhodoferax antarcticus ANT.BR</name>
    <dbReference type="NCBI Taxonomy" id="1111071"/>
    <lineage>
        <taxon>Bacteria</taxon>
        <taxon>Pseudomonadati</taxon>
        <taxon>Pseudomonadota</taxon>
        <taxon>Betaproteobacteria</taxon>
        <taxon>Burkholderiales</taxon>
        <taxon>Comamonadaceae</taxon>
        <taxon>Rhodoferax</taxon>
    </lineage>
</organism>
<dbReference type="SUPFAM" id="SSF47384">
    <property type="entry name" value="Homodimeric domain of signal transducing histidine kinase"/>
    <property type="match status" value="1"/>
</dbReference>
<dbReference type="RefSeq" id="WP_075585742.1">
    <property type="nucleotide sequence ID" value="NZ_MSYM01000008.1"/>
</dbReference>
<evidence type="ECO:0000259" key="10">
    <source>
        <dbReference type="PROSITE" id="PS50109"/>
    </source>
</evidence>
<evidence type="ECO:0000256" key="2">
    <source>
        <dbReference type="ARBA" id="ARBA00012438"/>
    </source>
</evidence>
<proteinExistence type="predicted"/>
<dbReference type="NCBIfam" id="TIGR00229">
    <property type="entry name" value="sensory_box"/>
    <property type="match status" value="1"/>
</dbReference>
<dbReference type="InterPro" id="IPR036890">
    <property type="entry name" value="HATPase_C_sf"/>
</dbReference>
<dbReference type="CDD" id="cd00130">
    <property type="entry name" value="PAS"/>
    <property type="match status" value="1"/>
</dbReference>
<dbReference type="InterPro" id="IPR013767">
    <property type="entry name" value="PAS_fold"/>
</dbReference>
<dbReference type="EMBL" id="MSYM01000008">
    <property type="protein sequence ID" value="OLP07428.1"/>
    <property type="molecule type" value="Genomic_DNA"/>
</dbReference>
<gene>
    <name evidence="13" type="ORF">BLL52_1258</name>
</gene>
<keyword evidence="4" id="KW-0808">Transferase</keyword>
<dbReference type="InterPro" id="IPR000700">
    <property type="entry name" value="PAS-assoc_C"/>
</dbReference>
<dbReference type="PROSITE" id="PS50109">
    <property type="entry name" value="HIS_KIN"/>
    <property type="match status" value="1"/>
</dbReference>
<dbReference type="SMART" id="SM00388">
    <property type="entry name" value="HisKA"/>
    <property type="match status" value="1"/>
</dbReference>
<evidence type="ECO:0000256" key="3">
    <source>
        <dbReference type="ARBA" id="ARBA00022553"/>
    </source>
</evidence>
<evidence type="ECO:0000259" key="12">
    <source>
        <dbReference type="PROSITE" id="PS50113"/>
    </source>
</evidence>
<dbReference type="PRINTS" id="PR00344">
    <property type="entry name" value="BCTRLSENSOR"/>
</dbReference>
<accession>A0A1Q8YH84</accession>
<dbReference type="InterPro" id="IPR000014">
    <property type="entry name" value="PAS"/>
</dbReference>
<evidence type="ECO:0000259" key="11">
    <source>
        <dbReference type="PROSITE" id="PS50112"/>
    </source>
</evidence>
<dbReference type="CDD" id="cd00082">
    <property type="entry name" value="HisKA"/>
    <property type="match status" value="1"/>
</dbReference>
<dbReference type="Gene3D" id="1.10.287.130">
    <property type="match status" value="1"/>
</dbReference>
<keyword evidence="14" id="KW-1185">Reference proteome</keyword>